<feature type="non-terminal residue" evidence="11">
    <location>
        <position position="243"/>
    </location>
</feature>
<sequence>MSFTVEERKQMAEAWVHHAQGKLSTVIVHVGTGNIRDTIELAKHAEQIKASAIACLCPSFYKPENEDAVVDYIEQVAAAAPNTPFYYYCINFVTGIYLNSAKVLELASKRIPTLRGMKFSSREILTLFDCRLNTPPRELEYYPCLLHLGIRTPVLNGPCGPIFKRLVKAFDSGDMETATQEQLNARNLRNVFNKYGGNPAAVKAIARCFGLDLGPVRLPLRDLPEDKLPALKKDLQDIGILKK</sequence>
<dbReference type="OrthoDB" id="191315at2759"/>
<name>A0A3S0Z8R3_ELYCH</name>
<keyword evidence="12" id="KW-1185">Reference proteome</keyword>
<dbReference type="InterPro" id="IPR013785">
    <property type="entry name" value="Aldolase_TIM"/>
</dbReference>
<gene>
    <name evidence="11" type="ORF">EGW08_018929</name>
</gene>
<dbReference type="EC" id="4.1.3.3" evidence="5"/>
<dbReference type="AlphaFoldDB" id="A0A3S0Z8R3"/>
<keyword evidence="6" id="KW-0963">Cytoplasm</keyword>
<dbReference type="Gene3D" id="3.20.20.70">
    <property type="entry name" value="Aldolase class I"/>
    <property type="match status" value="1"/>
</dbReference>
<dbReference type="PANTHER" id="PTHR12128:SF21">
    <property type="entry name" value="N-ACETYLNEURAMINATE LYASE"/>
    <property type="match status" value="1"/>
</dbReference>
<evidence type="ECO:0000256" key="6">
    <source>
        <dbReference type="ARBA" id="ARBA00022490"/>
    </source>
</evidence>
<dbReference type="GO" id="GO:0008747">
    <property type="term" value="F:N-acetylneuraminate lyase activity"/>
    <property type="evidence" value="ECO:0007669"/>
    <property type="project" value="UniProtKB-EC"/>
</dbReference>
<evidence type="ECO:0000313" key="11">
    <source>
        <dbReference type="EMBL" id="RUS73318.1"/>
    </source>
</evidence>
<evidence type="ECO:0000256" key="10">
    <source>
        <dbReference type="ARBA" id="ARBA00044906"/>
    </source>
</evidence>
<protein>
    <recommendedName>
        <fullName evidence="5">N-acetylneuraminate lyase</fullName>
        <ecNumber evidence="5">4.1.3.3</ecNumber>
    </recommendedName>
</protein>
<keyword evidence="7" id="KW-0456">Lyase</keyword>
<dbReference type="PANTHER" id="PTHR12128">
    <property type="entry name" value="DIHYDRODIPICOLINATE SYNTHASE"/>
    <property type="match status" value="1"/>
</dbReference>
<evidence type="ECO:0000256" key="2">
    <source>
        <dbReference type="ARBA" id="ARBA00004878"/>
    </source>
</evidence>
<evidence type="ECO:0000313" key="12">
    <source>
        <dbReference type="Proteomes" id="UP000271974"/>
    </source>
</evidence>
<reference evidence="11 12" key="1">
    <citation type="submission" date="2019-01" db="EMBL/GenBank/DDBJ databases">
        <title>A draft genome assembly of the solar-powered sea slug Elysia chlorotica.</title>
        <authorList>
            <person name="Cai H."/>
            <person name="Li Q."/>
            <person name="Fang X."/>
            <person name="Li J."/>
            <person name="Curtis N.E."/>
            <person name="Altenburger A."/>
            <person name="Shibata T."/>
            <person name="Feng M."/>
            <person name="Maeda T."/>
            <person name="Schwartz J.A."/>
            <person name="Shigenobu S."/>
            <person name="Lundholm N."/>
            <person name="Nishiyama T."/>
            <person name="Yang H."/>
            <person name="Hasebe M."/>
            <person name="Li S."/>
            <person name="Pierce S.K."/>
            <person name="Wang J."/>
        </authorList>
    </citation>
    <scope>NUCLEOTIDE SEQUENCE [LARGE SCALE GENOMIC DNA]</scope>
    <source>
        <strain evidence="11">EC2010</strain>
        <tissue evidence="11">Whole organism of an adult</tissue>
    </source>
</reference>
<comment type="similarity">
    <text evidence="3">Belongs to the DapA family. NanA subfamily.</text>
</comment>
<comment type="caution">
    <text evidence="11">The sequence shown here is derived from an EMBL/GenBank/DDBJ whole genome shotgun (WGS) entry which is preliminary data.</text>
</comment>
<keyword evidence="9" id="KW-0119">Carbohydrate metabolism</keyword>
<comment type="subunit">
    <text evidence="4">Homotetramer.</text>
</comment>
<comment type="pathway">
    <text evidence="2">Amino-sugar metabolism; N-acetylneuraminate degradation.</text>
</comment>
<proteinExistence type="inferred from homology"/>
<dbReference type="Proteomes" id="UP000271974">
    <property type="component" value="Unassembled WGS sequence"/>
</dbReference>
<dbReference type="STRING" id="188477.A0A3S0Z8R3"/>
<evidence type="ECO:0000256" key="4">
    <source>
        <dbReference type="ARBA" id="ARBA00011881"/>
    </source>
</evidence>
<comment type="subcellular location">
    <subcellularLocation>
        <location evidence="1">Cytoplasm</location>
    </subcellularLocation>
</comment>
<evidence type="ECO:0000256" key="5">
    <source>
        <dbReference type="ARBA" id="ARBA00012911"/>
    </source>
</evidence>
<keyword evidence="8" id="KW-0704">Schiff base</keyword>
<evidence type="ECO:0000256" key="1">
    <source>
        <dbReference type="ARBA" id="ARBA00004496"/>
    </source>
</evidence>
<evidence type="ECO:0000256" key="9">
    <source>
        <dbReference type="ARBA" id="ARBA00023277"/>
    </source>
</evidence>
<accession>A0A3S0Z8R3</accession>
<dbReference type="SMART" id="SM01130">
    <property type="entry name" value="DHDPS"/>
    <property type="match status" value="1"/>
</dbReference>
<dbReference type="InterPro" id="IPR002220">
    <property type="entry name" value="DapA-like"/>
</dbReference>
<dbReference type="Pfam" id="PF00701">
    <property type="entry name" value="DHDPS"/>
    <property type="match status" value="1"/>
</dbReference>
<comment type="catalytic activity">
    <reaction evidence="10">
        <text>aceneuramate = aldehydo-N-acetyl-D-mannosamine + pyruvate</text>
        <dbReference type="Rhea" id="RHEA:23296"/>
        <dbReference type="ChEBI" id="CHEBI:15361"/>
        <dbReference type="ChEBI" id="CHEBI:17122"/>
        <dbReference type="ChEBI" id="CHEBI:173083"/>
        <dbReference type="EC" id="4.1.3.3"/>
    </reaction>
</comment>
<evidence type="ECO:0000256" key="3">
    <source>
        <dbReference type="ARBA" id="ARBA00006324"/>
    </source>
</evidence>
<dbReference type="EMBL" id="RQTK01000951">
    <property type="protein sequence ID" value="RUS73318.1"/>
    <property type="molecule type" value="Genomic_DNA"/>
</dbReference>
<organism evidence="11 12">
    <name type="scientific">Elysia chlorotica</name>
    <name type="common">Eastern emerald elysia</name>
    <name type="synonym">Sea slug</name>
    <dbReference type="NCBI Taxonomy" id="188477"/>
    <lineage>
        <taxon>Eukaryota</taxon>
        <taxon>Metazoa</taxon>
        <taxon>Spiralia</taxon>
        <taxon>Lophotrochozoa</taxon>
        <taxon>Mollusca</taxon>
        <taxon>Gastropoda</taxon>
        <taxon>Heterobranchia</taxon>
        <taxon>Euthyneura</taxon>
        <taxon>Panpulmonata</taxon>
        <taxon>Sacoglossa</taxon>
        <taxon>Placobranchoidea</taxon>
        <taxon>Plakobranchidae</taxon>
        <taxon>Elysia</taxon>
    </lineage>
</organism>
<evidence type="ECO:0000256" key="7">
    <source>
        <dbReference type="ARBA" id="ARBA00023239"/>
    </source>
</evidence>
<evidence type="ECO:0000256" key="8">
    <source>
        <dbReference type="ARBA" id="ARBA00023270"/>
    </source>
</evidence>
<dbReference type="SUPFAM" id="SSF51569">
    <property type="entry name" value="Aldolase"/>
    <property type="match status" value="1"/>
</dbReference>
<dbReference type="GO" id="GO:0005737">
    <property type="term" value="C:cytoplasm"/>
    <property type="evidence" value="ECO:0007669"/>
    <property type="project" value="UniProtKB-SubCell"/>
</dbReference>